<evidence type="ECO:0000313" key="5">
    <source>
        <dbReference type="Proteomes" id="UP000694851"/>
    </source>
</evidence>
<dbReference type="Proteomes" id="UP000694851">
    <property type="component" value="Unplaced"/>
</dbReference>
<dbReference type="PROSITE" id="PS51082">
    <property type="entry name" value="WH2"/>
    <property type="match status" value="1"/>
</dbReference>
<evidence type="ECO:0000259" key="4">
    <source>
        <dbReference type="PROSITE" id="PS51082"/>
    </source>
</evidence>
<dbReference type="KEGG" id="hai:109388233"/>
<dbReference type="GO" id="GO:0006622">
    <property type="term" value="P:protein targeting to lysosome"/>
    <property type="evidence" value="ECO:0007669"/>
    <property type="project" value="TreeGrafter"/>
</dbReference>
<evidence type="ECO:0000256" key="3">
    <source>
        <dbReference type="SAM" id="MobiDB-lite"/>
    </source>
</evidence>
<comment type="subcellular location">
    <subcellularLocation>
        <location evidence="1">Cytoplasm</location>
    </subcellularLocation>
</comment>
<dbReference type="GO" id="GO:0005769">
    <property type="term" value="C:early endosome"/>
    <property type="evidence" value="ECO:0007669"/>
    <property type="project" value="TreeGrafter"/>
</dbReference>
<feature type="compositionally biased region" description="Basic residues" evidence="3">
    <location>
        <begin position="198"/>
        <end position="209"/>
    </location>
</feature>
<dbReference type="InterPro" id="IPR003124">
    <property type="entry name" value="WH2_dom"/>
</dbReference>
<dbReference type="GO" id="GO:0008333">
    <property type="term" value="P:endosome to lysosome transport"/>
    <property type="evidence" value="ECO:0007669"/>
    <property type="project" value="TreeGrafter"/>
</dbReference>
<dbReference type="Pfam" id="PF02205">
    <property type="entry name" value="WH2"/>
    <property type="match status" value="1"/>
</dbReference>
<dbReference type="GO" id="GO:0005886">
    <property type="term" value="C:plasma membrane"/>
    <property type="evidence" value="ECO:0007669"/>
    <property type="project" value="TreeGrafter"/>
</dbReference>
<keyword evidence="2" id="KW-0963">Cytoplasm</keyword>
<organism evidence="5 6">
    <name type="scientific">Hipposideros armiger</name>
    <name type="common">Great Himalayan leaf-nosed bat</name>
    <dbReference type="NCBI Taxonomy" id="186990"/>
    <lineage>
        <taxon>Eukaryota</taxon>
        <taxon>Metazoa</taxon>
        <taxon>Chordata</taxon>
        <taxon>Craniata</taxon>
        <taxon>Vertebrata</taxon>
        <taxon>Euteleostomi</taxon>
        <taxon>Mammalia</taxon>
        <taxon>Eutheria</taxon>
        <taxon>Laurasiatheria</taxon>
        <taxon>Chiroptera</taxon>
        <taxon>Yinpterochiroptera</taxon>
        <taxon>Rhinolophoidea</taxon>
        <taxon>Hipposideridae</taxon>
        <taxon>Hipposideros</taxon>
    </lineage>
</organism>
<feature type="compositionally biased region" description="Basic residues" evidence="3">
    <location>
        <begin position="218"/>
        <end position="230"/>
    </location>
</feature>
<evidence type="ECO:0000256" key="1">
    <source>
        <dbReference type="ARBA" id="ARBA00004496"/>
    </source>
</evidence>
<dbReference type="InterPro" id="IPR051837">
    <property type="entry name" value="SortingNexin/PXDomain-PKLike"/>
</dbReference>
<name>A0A8B7S4S1_HIPAR</name>
<dbReference type="FunFam" id="3.30.200.20:FF:000161">
    <property type="entry name" value="PX domain-containing protein kinase-like protein isoform X2"/>
    <property type="match status" value="1"/>
</dbReference>
<dbReference type="GO" id="GO:0035091">
    <property type="term" value="F:phosphatidylinositol binding"/>
    <property type="evidence" value="ECO:0007669"/>
    <property type="project" value="TreeGrafter"/>
</dbReference>
<dbReference type="CDD" id="cd22062">
    <property type="entry name" value="WH2_DdVASP-like"/>
    <property type="match status" value="1"/>
</dbReference>
<accession>A0A8B7S4S1</accession>
<dbReference type="GO" id="GO:0043271">
    <property type="term" value="P:negative regulation of monoatomic ion transport"/>
    <property type="evidence" value="ECO:0007669"/>
    <property type="project" value="TreeGrafter"/>
</dbReference>
<keyword evidence="5" id="KW-1185">Reference proteome</keyword>
<feature type="compositionally biased region" description="Pro residues" evidence="3">
    <location>
        <begin position="275"/>
        <end position="292"/>
    </location>
</feature>
<protein>
    <submittedName>
        <fullName evidence="6">PX domain-containing protein kinase-like protein</fullName>
    </submittedName>
</protein>
<feature type="region of interest" description="Disordered" evidence="3">
    <location>
        <begin position="198"/>
        <end position="304"/>
    </location>
</feature>
<feature type="domain" description="WH2" evidence="4">
    <location>
        <begin position="310"/>
        <end position="329"/>
    </location>
</feature>
<dbReference type="GO" id="GO:0003779">
    <property type="term" value="F:actin binding"/>
    <property type="evidence" value="ECO:0007669"/>
    <property type="project" value="InterPro"/>
</dbReference>
<dbReference type="GeneID" id="109388233"/>
<feature type="compositionally biased region" description="Polar residues" evidence="3">
    <location>
        <begin position="293"/>
        <end position="302"/>
    </location>
</feature>
<reference evidence="6" key="1">
    <citation type="submission" date="2025-08" db="UniProtKB">
        <authorList>
            <consortium name="RefSeq"/>
        </authorList>
    </citation>
    <scope>IDENTIFICATION</scope>
    <source>
        <tissue evidence="6">Muscle</tissue>
    </source>
</reference>
<dbReference type="PANTHER" id="PTHR22999">
    <property type="entry name" value="PX SERINE/THREONINE KINASE PXK"/>
    <property type="match status" value="1"/>
</dbReference>
<evidence type="ECO:0000313" key="6">
    <source>
        <dbReference type="RefSeq" id="XP_019508316.1"/>
    </source>
</evidence>
<dbReference type="GO" id="GO:0045022">
    <property type="term" value="P:early endosome to late endosome transport"/>
    <property type="evidence" value="ECO:0007669"/>
    <property type="project" value="TreeGrafter"/>
</dbReference>
<dbReference type="CTD" id="54899"/>
<dbReference type="GO" id="GO:0005770">
    <property type="term" value="C:late endosome"/>
    <property type="evidence" value="ECO:0007669"/>
    <property type="project" value="TreeGrafter"/>
</dbReference>
<dbReference type="OrthoDB" id="41200at2759"/>
<gene>
    <name evidence="6" type="primary">PXK</name>
</gene>
<proteinExistence type="predicted"/>
<dbReference type="PANTHER" id="PTHR22999:SF40">
    <property type="entry name" value="PX DOMAIN-CONTAINING PROTEIN KINASE-LIKE PROTEIN"/>
    <property type="match status" value="1"/>
</dbReference>
<evidence type="ECO:0000256" key="2">
    <source>
        <dbReference type="ARBA" id="ARBA00022490"/>
    </source>
</evidence>
<dbReference type="AlphaFoldDB" id="A0A8B7S4S1"/>
<feature type="compositionally biased region" description="Low complexity" evidence="3">
    <location>
        <begin position="244"/>
        <end position="262"/>
    </location>
</feature>
<dbReference type="RefSeq" id="XP_019508316.1">
    <property type="nucleotide sequence ID" value="XM_019652771.1"/>
</dbReference>
<sequence>MFFRSEPKWEVVEPLKDIGWRIRKKYFLMKIKNQPKERLVLSWVSWFFASVSFQGHWQHPYIYRVTFATANESSALLIRMFNEKGTLKDLIYKSKPKDPFLKKYCNPKKIQGLELQQIKTYGRQILEVRGIEFLFKLYWNLTHYSSVLWGKFLGNIRSSLSCLTPSLRSSQIPTKLKEALRIAKECIEKRLIEEQKQIHQHRRLTRAQSHHGSEEERKKRKILARKKSKRSAIENSEDHSAKYSNSNNSAGSGASSPLTSPSSPTPPSTAGNSTVPPPPPPLPLPAAAPLPPSSTEVPTQLLPQAVNGVSRGALLSSIQNFQKGTLRKAETCDHSAPKIG</sequence>